<dbReference type="Proteomes" id="UP001212997">
    <property type="component" value="Unassembled WGS sequence"/>
</dbReference>
<dbReference type="AlphaFoldDB" id="A0AAD5UU67"/>
<feature type="compositionally biased region" description="Low complexity" evidence="5">
    <location>
        <begin position="599"/>
        <end position="618"/>
    </location>
</feature>
<feature type="region of interest" description="Disordered" evidence="5">
    <location>
        <begin position="191"/>
        <end position="236"/>
    </location>
</feature>
<keyword evidence="3 4" id="KW-0067">ATP-binding</keyword>
<feature type="compositionally biased region" description="Low complexity" evidence="5">
    <location>
        <begin position="556"/>
        <end position="584"/>
    </location>
</feature>
<sequence>MPHTATDRITRKFIGAVEDEWQLYSDNAKDYSIGSPIGFGASSIVYTALYNPHTPDDTKPLIPCALKVLDLDRLPPHSLRLLQRETQLMSLSKHPNVLRVRGTWMDGHKLFIALRLMNSGSAADVMRYGWAGGMEEEVVKCVLKQALEGINYLHINGFIHRDLKAANLLIDDDGTVLLGDLGVAAFLWESEDTPTSSTSPPTKRLTISTSSSPSTSQSPTPTSRHHAHKPRTLGKRKSFVGTPCWMAPEVINGKQYDASADIWSFGITALELTQGRPPRSRDKPHSVLLHIVRDAPPTLDRAAGVHKYSRAFQEMIASCLNKDPSQRPTAAELLQTPFFKGAKKKSYLVNTILKGLPPLTQRQERRKHPSIIAHPTMDSWDFATTIGSPTTSVYSHSKARPKSSIPASGVFEIEDDEGVVGDTEGDERDYDEDRDGGEGRGVARPPRSIDSTKRGEEEEGESAAAYARRITGAHAQTSRSSPQPQIHARTLSWSFTSSDDGDHHTNPPDNPNMVEIAVKSSSTGGGIGVSEAPPRHGISISSDNGDGDTLIPPPSFSTLVASSSSSSSRVLPMSKVSSSSSSTSGAGNGLPVPRPRHPSTSPAASSYSSMTSSTSASAEPVTPPSNTPSLWKKIKGWADDKDKEKDKDKDRDREADQTVTSRKKAFAGSRSLLKRSSANFGAAGAVLVRTVSRQKNNGGGGGGSPPNGQST</sequence>
<dbReference type="Pfam" id="PF00069">
    <property type="entry name" value="Pkinase"/>
    <property type="match status" value="2"/>
</dbReference>
<evidence type="ECO:0000259" key="6">
    <source>
        <dbReference type="PROSITE" id="PS50011"/>
    </source>
</evidence>
<feature type="compositionally biased region" description="Polar residues" evidence="5">
    <location>
        <begin position="474"/>
        <end position="484"/>
    </location>
</feature>
<evidence type="ECO:0000313" key="7">
    <source>
        <dbReference type="EMBL" id="KAJ3476683.1"/>
    </source>
</evidence>
<feature type="compositionally biased region" description="Basic and acidic residues" evidence="5">
    <location>
        <begin position="636"/>
        <end position="656"/>
    </location>
</feature>
<accession>A0AAD5UU67</accession>
<dbReference type="PANTHER" id="PTHR48014:SF21">
    <property type="entry name" value="SERINE_THREONINE-PROTEIN KINASE FRAY2"/>
    <property type="match status" value="1"/>
</dbReference>
<evidence type="ECO:0000256" key="3">
    <source>
        <dbReference type="ARBA" id="ARBA00022840"/>
    </source>
</evidence>
<protein>
    <recommendedName>
        <fullName evidence="6">Protein kinase domain-containing protein</fullName>
    </recommendedName>
</protein>
<proteinExistence type="inferred from homology"/>
<feature type="binding site" evidence="4">
    <location>
        <position position="67"/>
    </location>
    <ligand>
        <name>ATP</name>
        <dbReference type="ChEBI" id="CHEBI:30616"/>
    </ligand>
</feature>
<dbReference type="PROSITE" id="PS50011">
    <property type="entry name" value="PROTEIN_KINASE_DOM"/>
    <property type="match status" value="1"/>
</dbReference>
<dbReference type="InterPro" id="IPR008271">
    <property type="entry name" value="Ser/Thr_kinase_AS"/>
</dbReference>
<gene>
    <name evidence="7" type="ORF">NLI96_g10991</name>
</gene>
<name>A0AAD5UU67_9APHY</name>
<dbReference type="InterPro" id="IPR017441">
    <property type="entry name" value="Protein_kinase_ATP_BS"/>
</dbReference>
<feature type="compositionally biased region" description="Acidic residues" evidence="5">
    <location>
        <begin position="412"/>
        <end position="435"/>
    </location>
</feature>
<feature type="region of interest" description="Disordered" evidence="5">
    <location>
        <begin position="691"/>
        <end position="711"/>
    </location>
</feature>
<keyword evidence="2 4" id="KW-0547">Nucleotide-binding</keyword>
<evidence type="ECO:0000313" key="8">
    <source>
        <dbReference type="Proteomes" id="UP001212997"/>
    </source>
</evidence>
<dbReference type="InterPro" id="IPR011009">
    <property type="entry name" value="Kinase-like_dom_sf"/>
</dbReference>
<evidence type="ECO:0000256" key="5">
    <source>
        <dbReference type="SAM" id="MobiDB-lite"/>
    </source>
</evidence>
<dbReference type="PROSITE" id="PS00108">
    <property type="entry name" value="PROTEIN_KINASE_ST"/>
    <property type="match status" value="1"/>
</dbReference>
<dbReference type="GO" id="GO:0005524">
    <property type="term" value="F:ATP binding"/>
    <property type="evidence" value="ECO:0007669"/>
    <property type="project" value="UniProtKB-UniRule"/>
</dbReference>
<feature type="region of interest" description="Disordered" evidence="5">
    <location>
        <begin position="390"/>
        <end position="670"/>
    </location>
</feature>
<dbReference type="PROSITE" id="PS00107">
    <property type="entry name" value="PROTEIN_KINASE_ATP"/>
    <property type="match status" value="1"/>
</dbReference>
<dbReference type="PANTHER" id="PTHR48014">
    <property type="entry name" value="SERINE/THREONINE-PROTEIN KINASE FRAY2"/>
    <property type="match status" value="1"/>
</dbReference>
<keyword evidence="8" id="KW-1185">Reference proteome</keyword>
<reference evidence="7" key="1">
    <citation type="submission" date="2022-07" db="EMBL/GenBank/DDBJ databases">
        <title>Genome Sequence of Physisporinus lineatus.</title>
        <authorList>
            <person name="Buettner E."/>
        </authorList>
    </citation>
    <scope>NUCLEOTIDE SEQUENCE</scope>
    <source>
        <strain evidence="7">VT162</strain>
    </source>
</reference>
<dbReference type="GO" id="GO:0043539">
    <property type="term" value="F:protein serine/threonine kinase activator activity"/>
    <property type="evidence" value="ECO:0007669"/>
    <property type="project" value="InterPro"/>
</dbReference>
<dbReference type="Gene3D" id="1.10.510.10">
    <property type="entry name" value="Transferase(Phosphotransferase) domain 1"/>
    <property type="match status" value="1"/>
</dbReference>
<comment type="similarity">
    <text evidence="1">Belongs to the protein kinase superfamily. STE Ser/Thr protein kinase family. STE20 subfamily.</text>
</comment>
<evidence type="ECO:0000256" key="4">
    <source>
        <dbReference type="PROSITE-ProRule" id="PRU10141"/>
    </source>
</evidence>
<organism evidence="7 8">
    <name type="scientific">Meripilus lineatus</name>
    <dbReference type="NCBI Taxonomy" id="2056292"/>
    <lineage>
        <taxon>Eukaryota</taxon>
        <taxon>Fungi</taxon>
        <taxon>Dikarya</taxon>
        <taxon>Basidiomycota</taxon>
        <taxon>Agaricomycotina</taxon>
        <taxon>Agaricomycetes</taxon>
        <taxon>Polyporales</taxon>
        <taxon>Meripilaceae</taxon>
        <taxon>Meripilus</taxon>
    </lineage>
</organism>
<dbReference type="Gene3D" id="3.30.200.20">
    <property type="entry name" value="Phosphorylase Kinase, domain 1"/>
    <property type="match status" value="1"/>
</dbReference>
<comment type="caution">
    <text evidence="7">The sequence shown here is derived from an EMBL/GenBank/DDBJ whole genome shotgun (WGS) entry which is preliminary data.</text>
</comment>
<dbReference type="EMBL" id="JANAWD010000679">
    <property type="protein sequence ID" value="KAJ3476683.1"/>
    <property type="molecule type" value="Genomic_DNA"/>
</dbReference>
<evidence type="ECO:0000256" key="1">
    <source>
        <dbReference type="ARBA" id="ARBA00008874"/>
    </source>
</evidence>
<evidence type="ECO:0000256" key="2">
    <source>
        <dbReference type="ARBA" id="ARBA00022741"/>
    </source>
</evidence>
<feature type="compositionally biased region" description="Basic residues" evidence="5">
    <location>
        <begin position="223"/>
        <end position="236"/>
    </location>
</feature>
<dbReference type="InterPro" id="IPR047173">
    <property type="entry name" value="STRAD_A/B-like"/>
</dbReference>
<dbReference type="InterPro" id="IPR000719">
    <property type="entry name" value="Prot_kinase_dom"/>
</dbReference>
<dbReference type="SMART" id="SM00220">
    <property type="entry name" value="S_TKc"/>
    <property type="match status" value="1"/>
</dbReference>
<feature type="compositionally biased region" description="Low complexity" evidence="5">
    <location>
        <begin position="193"/>
        <end position="222"/>
    </location>
</feature>
<dbReference type="SUPFAM" id="SSF56112">
    <property type="entry name" value="Protein kinase-like (PK-like)"/>
    <property type="match status" value="1"/>
</dbReference>
<dbReference type="GO" id="GO:0004672">
    <property type="term" value="F:protein kinase activity"/>
    <property type="evidence" value="ECO:0007669"/>
    <property type="project" value="InterPro"/>
</dbReference>
<feature type="domain" description="Protein kinase" evidence="6">
    <location>
        <begin position="31"/>
        <end position="339"/>
    </location>
</feature>